<sequence>MRHYFFTILCLGFLISWPSYAEAPFKVLVKADGLTKLSSVAVSKDYMGTYSQTRNTLGLWNAENQLLTLKYRNFFKEFAEAGILSYTCFHQINAQYLLEKCRDPLELKVYTLPEGKLNFKSDLPLWIENYHSASIHSGQIVSIHPLPVLKISGLKSNSPVHLIHSEDPIRSYQFQGKDLLTGHQSGTLRKWSGPDFQDFQAQKVLNGPVDKIIIQDQKIWAIHSKKNYTYNQVIHCQVRAVNFNLAPLKTGTLPNFEEIEIRMSAKNLFIMAKHNTQYEVWQFQAGKWSQLGIIPPTERNIIAFEPLEKGNFLLADSGEVSLLYLWKPGSPNLKNLSAIDRLNQINRNNHYLTIGGESGFEVFSPQSGKRIAGFHTENREGSAPTALFNQYYVMGIHQNDWPYNRGFRQYQVWDIKRKQPLYLSPLSSKSISSLNINHQSLFIGYEDGSLEERALLTGQLLSSNKRHNQAIQTIAFSQNQVLTSAEDLQIQLKTLSTKKLSHVIIPQEKPQAVFLSSEFLFMGDVSGNLLIKDRLNGKEYQHLNFEEGIKAITFSKPWVYIGLNSGQVKAFSLDLHKIKEFGSFQEIQKIIANRTHLALSNKHKLVLFNLKTQKIEKEWAEHSDFDLGEQKITLITQGHLEIWDLKSLSLLQTLSVPENDAERYVLQAGSVSHLFNPDKVFPSSKRNLMLKTGVFPALENKPPQSFPFITNALLKNHYLASDYFEDWISFIDLNDEKQKYTFRQDTDSFDAYQLKRGILQSPFLYSLQREDLITKRELQSGQIIASTQLNSIYYDSKLIQFGKFILVDHGFDKNLDIIDSTNLKLIKSIPNCLQMVSNQEYLLIENENELLLLNSQFTVLKRIKTNNLKFGERFALVKNKYLLSKHDAEEVSIYDLEQEQQSGTIPLENLVANPFYDRGLIYIPLRGNALEVWEITPLKKLGTLYDFPNSNLFVTRDGFMAGQGHFLKKLSFVENQVAMPFETLSIKYWQPDKVQQIISDAIQE</sequence>
<evidence type="ECO:0000256" key="1">
    <source>
        <dbReference type="SAM" id="SignalP"/>
    </source>
</evidence>
<evidence type="ECO:0000313" key="3">
    <source>
        <dbReference type="Proteomes" id="UP000231019"/>
    </source>
</evidence>
<comment type="caution">
    <text evidence="2">The sequence shown here is derived from an EMBL/GenBank/DDBJ whole genome shotgun (WGS) entry which is preliminary data.</text>
</comment>
<dbReference type="EMBL" id="PFFQ01000032">
    <property type="protein sequence ID" value="PIW16926.1"/>
    <property type="molecule type" value="Genomic_DNA"/>
</dbReference>
<feature type="chain" id="PRO_5014773063" evidence="1">
    <location>
        <begin position="22"/>
        <end position="1004"/>
    </location>
</feature>
<dbReference type="AlphaFoldDB" id="A0A2M7G4R3"/>
<proteinExistence type="predicted"/>
<name>A0A2M7G4R3_9BACT</name>
<gene>
    <name evidence="2" type="ORF">COW36_10645</name>
</gene>
<dbReference type="SUPFAM" id="SSF51004">
    <property type="entry name" value="C-terminal (heme d1) domain of cytochrome cd1-nitrite reductase"/>
    <property type="match status" value="1"/>
</dbReference>
<accession>A0A2M7G4R3</accession>
<dbReference type="InterPro" id="IPR036322">
    <property type="entry name" value="WD40_repeat_dom_sf"/>
</dbReference>
<dbReference type="SUPFAM" id="SSF50978">
    <property type="entry name" value="WD40 repeat-like"/>
    <property type="match status" value="3"/>
</dbReference>
<reference evidence="2 3" key="1">
    <citation type="submission" date="2017-09" db="EMBL/GenBank/DDBJ databases">
        <title>Depth-based differentiation of microbial function through sediment-hosted aquifers and enrichment of novel symbionts in the deep terrestrial subsurface.</title>
        <authorList>
            <person name="Probst A.J."/>
            <person name="Ladd B."/>
            <person name="Jarett J.K."/>
            <person name="Geller-Mcgrath D.E."/>
            <person name="Sieber C.M."/>
            <person name="Emerson J.B."/>
            <person name="Anantharaman K."/>
            <person name="Thomas B.C."/>
            <person name="Malmstrom R."/>
            <person name="Stieglmeier M."/>
            <person name="Klingl A."/>
            <person name="Woyke T."/>
            <person name="Ryan C.M."/>
            <person name="Banfield J.F."/>
        </authorList>
    </citation>
    <scope>NUCLEOTIDE SEQUENCE [LARGE SCALE GENOMIC DNA]</scope>
    <source>
        <strain evidence="2">CG17_big_fil_post_rev_8_21_14_2_50_48_46</strain>
    </source>
</reference>
<evidence type="ECO:0000313" key="2">
    <source>
        <dbReference type="EMBL" id="PIW16926.1"/>
    </source>
</evidence>
<feature type="signal peptide" evidence="1">
    <location>
        <begin position="1"/>
        <end position="21"/>
    </location>
</feature>
<dbReference type="InterPro" id="IPR011048">
    <property type="entry name" value="Haem_d1_sf"/>
</dbReference>
<protein>
    <submittedName>
        <fullName evidence="2">Uncharacterized protein</fullName>
    </submittedName>
</protein>
<dbReference type="InterPro" id="IPR015943">
    <property type="entry name" value="WD40/YVTN_repeat-like_dom_sf"/>
</dbReference>
<keyword evidence="1" id="KW-0732">Signal</keyword>
<dbReference type="Gene3D" id="2.130.10.10">
    <property type="entry name" value="YVTN repeat-like/Quinoprotein amine dehydrogenase"/>
    <property type="match status" value="1"/>
</dbReference>
<dbReference type="Proteomes" id="UP000231019">
    <property type="component" value="Unassembled WGS sequence"/>
</dbReference>
<organism evidence="2 3">
    <name type="scientific">bacterium (Candidatus Blackallbacteria) CG17_big_fil_post_rev_8_21_14_2_50_48_46</name>
    <dbReference type="NCBI Taxonomy" id="2014261"/>
    <lineage>
        <taxon>Bacteria</taxon>
        <taxon>Candidatus Blackallbacteria</taxon>
    </lineage>
</organism>